<sequence>MVKISEFQVKDIVNISDGKKLGNLSDLEINISTGAIEAIIITNSGKLMGLFGKDEDIIIPWNKIKKIGADVIIVEYHNHND</sequence>
<dbReference type="Pfam" id="PF05239">
    <property type="entry name" value="PRC"/>
    <property type="match status" value="1"/>
</dbReference>
<keyword evidence="3" id="KW-1185">Reference proteome</keyword>
<dbReference type="PANTHER" id="PTHR40061:SF1">
    <property type="entry name" value="SPORULATION PROTEIN YLMC-RELATED"/>
    <property type="match status" value="1"/>
</dbReference>
<evidence type="ECO:0000259" key="1">
    <source>
        <dbReference type="Pfam" id="PF05239"/>
    </source>
</evidence>
<reference evidence="2 3" key="1">
    <citation type="submission" date="2018-12" db="EMBL/GenBank/DDBJ databases">
        <title>Bacillus chawlae sp. nov., Bacillus glennii sp. nov., and Bacillus saganii sp. nov. Isolated from the Vehicle Assembly Building at Kennedy Space Center where the Viking Spacecraft were Assembled.</title>
        <authorList>
            <person name="Seuylemezian A."/>
            <person name="Vaishampayan P."/>
        </authorList>
    </citation>
    <scope>NUCLEOTIDE SEQUENCE [LARGE SCALE GENOMIC DNA]</scope>
    <source>
        <strain evidence="2 3">L5</strain>
    </source>
</reference>
<evidence type="ECO:0000313" key="2">
    <source>
        <dbReference type="EMBL" id="RUQ30363.1"/>
    </source>
</evidence>
<dbReference type="OrthoDB" id="6024937at2"/>
<dbReference type="EMBL" id="RYZZ01000007">
    <property type="protein sequence ID" value="RUQ30363.1"/>
    <property type="molecule type" value="Genomic_DNA"/>
</dbReference>
<dbReference type="PANTHER" id="PTHR40061">
    <property type="entry name" value="SPORULATION PROTEIN YLMC-RELATED"/>
    <property type="match status" value="1"/>
</dbReference>
<dbReference type="NCBIfam" id="TIGR02888">
    <property type="entry name" value="spore_YlmC_YmxH"/>
    <property type="match status" value="1"/>
</dbReference>
<name>A0A3S0VLK7_9BACI</name>
<comment type="caution">
    <text evidence="2">The sequence shown here is derived from an EMBL/GenBank/DDBJ whole genome shotgun (WGS) entry which is preliminary data.</text>
</comment>
<dbReference type="InterPro" id="IPR011033">
    <property type="entry name" value="PRC_barrel-like_sf"/>
</dbReference>
<evidence type="ECO:0000313" key="3">
    <source>
        <dbReference type="Proteomes" id="UP000267430"/>
    </source>
</evidence>
<dbReference type="Proteomes" id="UP000267430">
    <property type="component" value="Unassembled WGS sequence"/>
</dbReference>
<dbReference type="RefSeq" id="WP_126864385.1">
    <property type="nucleotide sequence ID" value="NZ_JAUSTX010000001.1"/>
</dbReference>
<gene>
    <name evidence="2" type="ORF">ELQ35_08475</name>
</gene>
<organism evidence="2 3">
    <name type="scientific">Peribacillus cavernae</name>
    <dbReference type="NCBI Taxonomy" id="1674310"/>
    <lineage>
        <taxon>Bacteria</taxon>
        <taxon>Bacillati</taxon>
        <taxon>Bacillota</taxon>
        <taxon>Bacilli</taxon>
        <taxon>Bacillales</taxon>
        <taxon>Bacillaceae</taxon>
        <taxon>Peribacillus</taxon>
    </lineage>
</organism>
<accession>A0A3S0VLK7</accession>
<proteinExistence type="predicted"/>
<dbReference type="SUPFAM" id="SSF50346">
    <property type="entry name" value="PRC-barrel domain"/>
    <property type="match status" value="1"/>
</dbReference>
<dbReference type="AlphaFoldDB" id="A0A3S0VLK7"/>
<feature type="domain" description="PRC-barrel" evidence="1">
    <location>
        <begin position="2"/>
        <end position="76"/>
    </location>
</feature>
<protein>
    <submittedName>
        <fullName evidence="2">YlmC/YmxH family sporulation protein</fullName>
    </submittedName>
</protein>
<dbReference type="Gene3D" id="2.30.30.240">
    <property type="entry name" value="PRC-barrel domain"/>
    <property type="match status" value="1"/>
</dbReference>
<dbReference type="InterPro" id="IPR014238">
    <property type="entry name" value="Spore_YlmC/YmxH"/>
</dbReference>
<dbReference type="InterPro" id="IPR027275">
    <property type="entry name" value="PRC-brl_dom"/>
</dbReference>